<dbReference type="OrthoDB" id="2576334at2759"/>
<organism evidence="2 3">
    <name type="scientific">Obba rivulosa</name>
    <dbReference type="NCBI Taxonomy" id="1052685"/>
    <lineage>
        <taxon>Eukaryota</taxon>
        <taxon>Fungi</taxon>
        <taxon>Dikarya</taxon>
        <taxon>Basidiomycota</taxon>
        <taxon>Agaricomycotina</taxon>
        <taxon>Agaricomycetes</taxon>
        <taxon>Polyporales</taxon>
        <taxon>Gelatoporiaceae</taxon>
        <taxon>Obba</taxon>
    </lineage>
</organism>
<evidence type="ECO:0000313" key="3">
    <source>
        <dbReference type="Proteomes" id="UP000250043"/>
    </source>
</evidence>
<dbReference type="AlphaFoldDB" id="A0A8E2DJV3"/>
<gene>
    <name evidence="2" type="ORF">OBBRIDRAFT_891359</name>
</gene>
<feature type="transmembrane region" description="Helical" evidence="1">
    <location>
        <begin position="270"/>
        <end position="290"/>
    </location>
</feature>
<keyword evidence="1" id="KW-0812">Transmembrane</keyword>
<protein>
    <submittedName>
        <fullName evidence="2">Uncharacterized protein</fullName>
    </submittedName>
</protein>
<keyword evidence="1" id="KW-1133">Transmembrane helix</keyword>
<keyword evidence="3" id="KW-1185">Reference proteome</keyword>
<accession>A0A8E2DJV3</accession>
<dbReference type="EMBL" id="KV722606">
    <property type="protein sequence ID" value="OCH85138.1"/>
    <property type="molecule type" value="Genomic_DNA"/>
</dbReference>
<evidence type="ECO:0000313" key="2">
    <source>
        <dbReference type="EMBL" id="OCH85138.1"/>
    </source>
</evidence>
<dbReference type="Proteomes" id="UP000250043">
    <property type="component" value="Unassembled WGS sequence"/>
</dbReference>
<reference evidence="2 3" key="1">
    <citation type="submission" date="2016-07" db="EMBL/GenBank/DDBJ databases">
        <title>Draft genome of the white-rot fungus Obba rivulosa 3A-2.</title>
        <authorList>
            <consortium name="DOE Joint Genome Institute"/>
            <person name="Miettinen O."/>
            <person name="Riley R."/>
            <person name="Acob R."/>
            <person name="Barry K."/>
            <person name="Cullen D."/>
            <person name="De Vries R."/>
            <person name="Hainaut M."/>
            <person name="Hatakka A."/>
            <person name="Henrissat B."/>
            <person name="Hilden K."/>
            <person name="Kuo R."/>
            <person name="Labutti K."/>
            <person name="Lipzen A."/>
            <person name="Makela M.R."/>
            <person name="Sandor L."/>
            <person name="Spatafora J.W."/>
            <person name="Grigoriev I.V."/>
            <person name="Hibbett D.S."/>
        </authorList>
    </citation>
    <scope>NUCLEOTIDE SEQUENCE [LARGE SCALE GENOMIC DNA]</scope>
    <source>
        <strain evidence="2 3">3A-2</strain>
    </source>
</reference>
<evidence type="ECO:0000256" key="1">
    <source>
        <dbReference type="SAM" id="Phobius"/>
    </source>
</evidence>
<name>A0A8E2DJV3_9APHY</name>
<dbReference type="Gene3D" id="2.60.120.260">
    <property type="entry name" value="Galactose-binding domain-like"/>
    <property type="match status" value="1"/>
</dbReference>
<proteinExistence type="predicted"/>
<sequence>MSEVVLNYTLLNSSPMFNYGPAIGVAANSAQSGWQVDTSSVFFTSDPGSNLSLPLFYGNVLSLYGSAGCTFNVTVDTETTSHSLASSLIFQESLESDFHNFSLTVGPDASSNSELLFDYAVITSTYSLDQPPQEVTYDAQSEALVFSQDWTMLPNGSAETNLIGASVTLNFTGVAVLIAGPSGTETSSGIFAVYLDGLVTFLANNTVGISDTQLYYQGGLDPTQQHTLAIVNSDAWFTLESITVWQTEVSTPSGATTASPSKGHSNIVKIVVPIVAVVAALLVLLAALWMRKRRTRRHRQSVLSGPFARRLARSFGSGKGDAVVLDDIQPKADVKNLESGRIEAGAAMAGVESKA</sequence>
<keyword evidence="1" id="KW-0472">Membrane</keyword>